<comment type="function">
    <text evidence="6">A translational regulator that binds mRNA to regulate translation initiation and/or mRNA stability. Usually binds in the 5'-UTR at or near the Shine-Dalgarno sequence preventing ribosome-binding, thus repressing translation. Its main target seems to be the major flagellin gene, while its function is anatagonized by FliW.</text>
</comment>
<evidence type="ECO:0000256" key="2">
    <source>
        <dbReference type="ARBA" id="ARBA00022491"/>
    </source>
</evidence>
<dbReference type="Pfam" id="PF02599">
    <property type="entry name" value="CsrA"/>
    <property type="match status" value="1"/>
</dbReference>
<dbReference type="GO" id="GO:0006109">
    <property type="term" value="P:regulation of carbohydrate metabolic process"/>
    <property type="evidence" value="ECO:0007669"/>
    <property type="project" value="InterPro"/>
</dbReference>
<keyword evidence="2 6" id="KW-0678">Repressor</keyword>
<dbReference type="AlphaFoldDB" id="A0A366IFH0"/>
<evidence type="ECO:0000256" key="5">
    <source>
        <dbReference type="ARBA" id="ARBA00022884"/>
    </source>
</evidence>
<accession>A0A366IFH0</accession>
<comment type="subunit">
    <text evidence="6">Homodimer; the beta-strands of each monomer intercalate to form a hydrophobic core, while the alpha-helices form wings that extend away from the core.</text>
</comment>
<dbReference type="OrthoDB" id="9809061at2"/>
<keyword evidence="8" id="KW-1185">Reference proteome</keyword>
<sequence length="72" mass="7977">MLILNRKAGESIIIGENIEIKILEVVEGKIKIGIEAPKNVNILRKEVQDDVKAENKASIDSKVNVLDILNKV</sequence>
<dbReference type="NCBIfam" id="NF002469">
    <property type="entry name" value="PRK01712.1"/>
    <property type="match status" value="1"/>
</dbReference>
<dbReference type="Proteomes" id="UP000253490">
    <property type="component" value="Unassembled WGS sequence"/>
</dbReference>
<dbReference type="GO" id="GO:0006402">
    <property type="term" value="P:mRNA catabolic process"/>
    <property type="evidence" value="ECO:0007669"/>
    <property type="project" value="InterPro"/>
</dbReference>
<dbReference type="SUPFAM" id="SSF117130">
    <property type="entry name" value="CsrA-like"/>
    <property type="match status" value="1"/>
</dbReference>
<dbReference type="GO" id="GO:0005829">
    <property type="term" value="C:cytosol"/>
    <property type="evidence" value="ECO:0007669"/>
    <property type="project" value="TreeGrafter"/>
</dbReference>
<keyword evidence="4 6" id="KW-0810">Translation regulation</keyword>
<dbReference type="InterPro" id="IPR003751">
    <property type="entry name" value="CsrA"/>
</dbReference>
<dbReference type="GO" id="GO:0044781">
    <property type="term" value="P:bacterial-type flagellum organization"/>
    <property type="evidence" value="ECO:0007669"/>
    <property type="project" value="UniProtKB-KW"/>
</dbReference>
<dbReference type="PANTHER" id="PTHR34984:SF1">
    <property type="entry name" value="CARBON STORAGE REGULATOR"/>
    <property type="match status" value="1"/>
</dbReference>
<dbReference type="HAMAP" id="MF_00167">
    <property type="entry name" value="CsrA"/>
    <property type="match status" value="1"/>
</dbReference>
<dbReference type="EMBL" id="QNRX01000001">
    <property type="protein sequence ID" value="RBP70122.1"/>
    <property type="molecule type" value="Genomic_DNA"/>
</dbReference>
<comment type="caution">
    <text evidence="7">The sequence shown here is derived from an EMBL/GenBank/DDBJ whole genome shotgun (WGS) entry which is preliminary data.</text>
</comment>
<reference evidence="7 8" key="1">
    <citation type="submission" date="2018-06" db="EMBL/GenBank/DDBJ databases">
        <title>Genomic Encyclopedia of Type Strains, Phase IV (KMG-IV): sequencing the most valuable type-strain genomes for metagenomic binning, comparative biology and taxonomic classification.</title>
        <authorList>
            <person name="Goeker M."/>
        </authorList>
    </citation>
    <scope>NUCLEOTIDE SEQUENCE [LARGE SCALE GENOMIC DNA]</scope>
    <source>
        <strain evidence="7 8">DSM 22112</strain>
    </source>
</reference>
<dbReference type="GO" id="GO:0048027">
    <property type="term" value="F:mRNA 5'-UTR binding"/>
    <property type="evidence" value="ECO:0007669"/>
    <property type="project" value="UniProtKB-UniRule"/>
</dbReference>
<dbReference type="GO" id="GO:1902208">
    <property type="term" value="P:regulation of bacterial-type flagellum assembly"/>
    <property type="evidence" value="ECO:0007669"/>
    <property type="project" value="UniProtKB-UniRule"/>
</dbReference>
<comment type="similarity">
    <text evidence="6">Belongs to the CsrA/RsmA family.</text>
</comment>
<keyword evidence="1 6" id="KW-0963">Cytoplasm</keyword>
<organism evidence="7 8">
    <name type="scientific">Alkalibaculum bacchi</name>
    <dbReference type="NCBI Taxonomy" id="645887"/>
    <lineage>
        <taxon>Bacteria</taxon>
        <taxon>Bacillati</taxon>
        <taxon>Bacillota</taxon>
        <taxon>Clostridia</taxon>
        <taxon>Eubacteriales</taxon>
        <taxon>Eubacteriaceae</taxon>
        <taxon>Alkalibaculum</taxon>
    </lineage>
</organism>
<comment type="subcellular location">
    <subcellularLocation>
        <location evidence="6">Cytoplasm</location>
    </subcellularLocation>
</comment>
<evidence type="ECO:0000256" key="1">
    <source>
        <dbReference type="ARBA" id="ARBA00022490"/>
    </source>
</evidence>
<protein>
    <recommendedName>
        <fullName evidence="6">Translational regulator CsrA</fullName>
    </recommendedName>
</protein>
<dbReference type="FunFam" id="2.60.40.4380:FF:000002">
    <property type="entry name" value="Translational regulator CsrA"/>
    <property type="match status" value="1"/>
</dbReference>
<name>A0A366IFH0_9FIRM</name>
<keyword evidence="3 6" id="KW-1005">Bacterial flagellum biogenesis</keyword>
<dbReference type="Gene3D" id="2.60.40.4380">
    <property type="entry name" value="Translational regulator CsrA"/>
    <property type="match status" value="1"/>
</dbReference>
<evidence type="ECO:0000313" key="8">
    <source>
        <dbReference type="Proteomes" id="UP000253490"/>
    </source>
</evidence>
<evidence type="ECO:0000256" key="4">
    <source>
        <dbReference type="ARBA" id="ARBA00022845"/>
    </source>
</evidence>
<evidence type="ECO:0000313" key="7">
    <source>
        <dbReference type="EMBL" id="RBP70122.1"/>
    </source>
</evidence>
<proteinExistence type="inferred from homology"/>
<dbReference type="RefSeq" id="WP_113919332.1">
    <property type="nucleotide sequence ID" value="NZ_QNRX01000001.1"/>
</dbReference>
<dbReference type="PANTHER" id="PTHR34984">
    <property type="entry name" value="CARBON STORAGE REGULATOR"/>
    <property type="match status" value="1"/>
</dbReference>
<dbReference type="NCBIfam" id="TIGR00202">
    <property type="entry name" value="csrA"/>
    <property type="match status" value="1"/>
</dbReference>
<dbReference type="GO" id="GO:0045947">
    <property type="term" value="P:negative regulation of translational initiation"/>
    <property type="evidence" value="ECO:0007669"/>
    <property type="project" value="UniProtKB-UniRule"/>
</dbReference>
<gene>
    <name evidence="6" type="primary">csrA</name>
    <name evidence="7" type="ORF">DES36_101177</name>
</gene>
<keyword evidence="5 6" id="KW-0694">RNA-binding</keyword>
<dbReference type="InterPro" id="IPR036107">
    <property type="entry name" value="CsrA_sf"/>
</dbReference>
<evidence type="ECO:0000256" key="3">
    <source>
        <dbReference type="ARBA" id="ARBA00022795"/>
    </source>
</evidence>
<evidence type="ECO:0000256" key="6">
    <source>
        <dbReference type="HAMAP-Rule" id="MF_00167"/>
    </source>
</evidence>